<dbReference type="InterPro" id="IPR050309">
    <property type="entry name" value="Type-B_Carboxylest/Lipase"/>
</dbReference>
<dbReference type="SUPFAM" id="SSF53474">
    <property type="entry name" value="alpha/beta-Hydrolases"/>
    <property type="match status" value="1"/>
</dbReference>
<keyword evidence="2 3" id="KW-0378">Hydrolase</keyword>
<dbReference type="PANTHER" id="PTHR11559">
    <property type="entry name" value="CARBOXYLESTERASE"/>
    <property type="match status" value="1"/>
</dbReference>
<dbReference type="GO" id="GO:0016787">
    <property type="term" value="F:hydrolase activity"/>
    <property type="evidence" value="ECO:0007669"/>
    <property type="project" value="UniProtKB-KW"/>
</dbReference>
<dbReference type="Pfam" id="PF00135">
    <property type="entry name" value="COesterase"/>
    <property type="match status" value="1"/>
</dbReference>
<feature type="domain" description="Carboxylesterase type B" evidence="4">
    <location>
        <begin position="29"/>
        <end position="539"/>
    </location>
</feature>
<dbReference type="Gene3D" id="3.40.50.1820">
    <property type="entry name" value="alpha/beta hydrolase"/>
    <property type="match status" value="1"/>
</dbReference>
<dbReference type="EC" id="3.1.1.-" evidence="3"/>
<dbReference type="InterPro" id="IPR002018">
    <property type="entry name" value="CarbesteraseB"/>
</dbReference>
<name>A0A409Y4T9_9AGAR</name>
<dbReference type="InParanoid" id="A0A409Y4T9"/>
<dbReference type="InterPro" id="IPR019819">
    <property type="entry name" value="Carboxylesterase_B_CS"/>
</dbReference>
<dbReference type="EMBL" id="NHYE01001149">
    <property type="protein sequence ID" value="PPQ98066.1"/>
    <property type="molecule type" value="Genomic_DNA"/>
</dbReference>
<evidence type="ECO:0000256" key="2">
    <source>
        <dbReference type="ARBA" id="ARBA00022801"/>
    </source>
</evidence>
<comment type="similarity">
    <text evidence="1 3">Belongs to the type-B carboxylesterase/lipase family.</text>
</comment>
<keyword evidence="6" id="KW-1185">Reference proteome</keyword>
<evidence type="ECO:0000256" key="1">
    <source>
        <dbReference type="ARBA" id="ARBA00005964"/>
    </source>
</evidence>
<evidence type="ECO:0000256" key="3">
    <source>
        <dbReference type="RuleBase" id="RU361235"/>
    </source>
</evidence>
<evidence type="ECO:0000313" key="6">
    <source>
        <dbReference type="Proteomes" id="UP000284706"/>
    </source>
</evidence>
<proteinExistence type="inferred from homology"/>
<dbReference type="PROSITE" id="PS00941">
    <property type="entry name" value="CARBOXYLESTERASE_B_2"/>
    <property type="match status" value="1"/>
</dbReference>
<dbReference type="OrthoDB" id="408631at2759"/>
<dbReference type="PROSITE" id="PS00122">
    <property type="entry name" value="CARBOXYLESTERASE_B_1"/>
    <property type="match status" value="1"/>
</dbReference>
<dbReference type="STRING" id="231916.A0A409Y4T9"/>
<reference evidence="5 6" key="1">
    <citation type="journal article" date="2018" name="Evol. Lett.">
        <title>Horizontal gene cluster transfer increased hallucinogenic mushroom diversity.</title>
        <authorList>
            <person name="Reynolds H.T."/>
            <person name="Vijayakumar V."/>
            <person name="Gluck-Thaler E."/>
            <person name="Korotkin H.B."/>
            <person name="Matheny P.B."/>
            <person name="Slot J.C."/>
        </authorList>
    </citation>
    <scope>NUCLEOTIDE SEQUENCE [LARGE SCALE GENOMIC DNA]</scope>
    <source>
        <strain evidence="5 6">SRW20</strain>
    </source>
</reference>
<evidence type="ECO:0000259" key="4">
    <source>
        <dbReference type="Pfam" id="PF00135"/>
    </source>
</evidence>
<evidence type="ECO:0000313" key="5">
    <source>
        <dbReference type="EMBL" id="PPQ98066.1"/>
    </source>
</evidence>
<feature type="chain" id="PRO_5018820882" description="Carboxylic ester hydrolase" evidence="3">
    <location>
        <begin position="24"/>
        <end position="570"/>
    </location>
</feature>
<dbReference type="InterPro" id="IPR019826">
    <property type="entry name" value="Carboxylesterase_B_AS"/>
</dbReference>
<protein>
    <recommendedName>
        <fullName evidence="3">Carboxylic ester hydrolase</fullName>
        <ecNumber evidence="3">3.1.1.-</ecNumber>
    </recommendedName>
</protein>
<comment type="caution">
    <text evidence="5">The sequence shown here is derived from an EMBL/GenBank/DDBJ whole genome shotgun (WGS) entry which is preliminary data.</text>
</comment>
<dbReference type="InterPro" id="IPR029058">
    <property type="entry name" value="AB_hydrolase_fold"/>
</dbReference>
<sequence>MWTTSTSLSWTFVFLFLPVFVDGAALVGPTVKLDSGTFTGITAGGVSQFLGIPFAQPPVGDLRLRLPQPNLPYNGTHLATTFGPACPQQQTGLPLPPGLASETIDLITNLGIDAIFPDSEDCLTINVITPTTATSRSKLPVVLWIYGGGFERGTASFPLYDGSVIVERSILLGMPVVYASINYRLNGFGFLASQEVKDAGVGNLGLQDQRQAMRWIQKYISNFGGDPSKVTIWGESAGAISVALHLVANNGNNEGLFRAAFMQSGSAMPTGDITEGQALYDMIVAETGCAGESDTLQCLREVDVGVLRAAINKAPGIFDFQSLNLAWPARADGVFLTDHPQRLVQQGIIADVPFVSGELFVPLQSLTWAYISVTTKEHLYLAQTLNLNIMSSTDAEFTSYIQQTLLPSANLTSAELAQIASLYPSDPAQGSPFNTGVANALTPQFKRLAAFQGDLVFQAPRRFLLGARAGKQDVFAFLSQRFKTTPTLGSFHVTDLLNVYGGEELTNYLVRFVTTLNPNGFGNVLWPQYTTQSPQMLTFLDGFIPTTITMDTFRSAQLAFLNNLTLAHPL</sequence>
<keyword evidence="3" id="KW-0732">Signal</keyword>
<dbReference type="Proteomes" id="UP000284706">
    <property type="component" value="Unassembled WGS sequence"/>
</dbReference>
<feature type="signal peptide" evidence="3">
    <location>
        <begin position="1"/>
        <end position="23"/>
    </location>
</feature>
<accession>A0A409Y4T9</accession>
<dbReference type="AlphaFoldDB" id="A0A409Y4T9"/>
<organism evidence="5 6">
    <name type="scientific">Gymnopilus dilepis</name>
    <dbReference type="NCBI Taxonomy" id="231916"/>
    <lineage>
        <taxon>Eukaryota</taxon>
        <taxon>Fungi</taxon>
        <taxon>Dikarya</taxon>
        <taxon>Basidiomycota</taxon>
        <taxon>Agaricomycotina</taxon>
        <taxon>Agaricomycetes</taxon>
        <taxon>Agaricomycetidae</taxon>
        <taxon>Agaricales</taxon>
        <taxon>Agaricineae</taxon>
        <taxon>Hymenogastraceae</taxon>
        <taxon>Gymnopilus</taxon>
    </lineage>
</organism>
<gene>
    <name evidence="5" type="ORF">CVT26_003292</name>
</gene>